<name>A0ABD2ZZZ5_9GENT</name>
<dbReference type="Proteomes" id="UP001630127">
    <property type="component" value="Unassembled WGS sequence"/>
</dbReference>
<comment type="caution">
    <text evidence="1">The sequence shown here is derived from an EMBL/GenBank/DDBJ whole genome shotgun (WGS) entry which is preliminary data.</text>
</comment>
<dbReference type="EMBL" id="JBJUIK010000006">
    <property type="protein sequence ID" value="KAL3525050.1"/>
    <property type="molecule type" value="Genomic_DNA"/>
</dbReference>
<accession>A0ABD2ZZZ5</accession>
<dbReference type="AlphaFoldDB" id="A0ABD2ZZZ5"/>
<reference evidence="1 2" key="1">
    <citation type="submission" date="2024-11" db="EMBL/GenBank/DDBJ databases">
        <title>A near-complete genome assembly of Cinchona calisaya.</title>
        <authorList>
            <person name="Lian D.C."/>
            <person name="Zhao X.W."/>
            <person name="Wei L."/>
        </authorList>
    </citation>
    <scope>NUCLEOTIDE SEQUENCE [LARGE SCALE GENOMIC DNA]</scope>
    <source>
        <tissue evidence="1">Nenye</tissue>
    </source>
</reference>
<gene>
    <name evidence="1" type="ORF">ACH5RR_013422</name>
</gene>
<keyword evidence="2" id="KW-1185">Reference proteome</keyword>
<evidence type="ECO:0000313" key="2">
    <source>
        <dbReference type="Proteomes" id="UP001630127"/>
    </source>
</evidence>
<evidence type="ECO:0000313" key="1">
    <source>
        <dbReference type="EMBL" id="KAL3525050.1"/>
    </source>
</evidence>
<proteinExistence type="predicted"/>
<organism evidence="1 2">
    <name type="scientific">Cinchona calisaya</name>
    <dbReference type="NCBI Taxonomy" id="153742"/>
    <lineage>
        <taxon>Eukaryota</taxon>
        <taxon>Viridiplantae</taxon>
        <taxon>Streptophyta</taxon>
        <taxon>Embryophyta</taxon>
        <taxon>Tracheophyta</taxon>
        <taxon>Spermatophyta</taxon>
        <taxon>Magnoliopsida</taxon>
        <taxon>eudicotyledons</taxon>
        <taxon>Gunneridae</taxon>
        <taxon>Pentapetalae</taxon>
        <taxon>asterids</taxon>
        <taxon>lamiids</taxon>
        <taxon>Gentianales</taxon>
        <taxon>Rubiaceae</taxon>
        <taxon>Cinchonoideae</taxon>
        <taxon>Cinchoneae</taxon>
        <taxon>Cinchona</taxon>
    </lineage>
</organism>
<sequence length="132" mass="13530">MAVLFDLYNSANANSIVADGNLVATKVKHQRSVNSKLAAVEDGATAATIGARGVEVATATLDHGGYCAAVHNQFTSVDTNYEGTLAALDASNVTSILAFRHSSITAPPTSIADSSIVEASKIIIALPSKVKS</sequence>
<protein>
    <submittedName>
        <fullName evidence="1">Uncharacterized protein</fullName>
    </submittedName>
</protein>